<protein>
    <submittedName>
        <fullName evidence="2">Uncharacterized protein</fullName>
    </submittedName>
</protein>
<feature type="transmembrane region" description="Helical" evidence="1">
    <location>
        <begin position="21"/>
        <end position="43"/>
    </location>
</feature>
<keyword evidence="1" id="KW-1133">Transmembrane helix</keyword>
<organism evidence="2 3">
    <name type="scientific">Mucilaginibacter yixingensis</name>
    <dbReference type="NCBI Taxonomy" id="1295612"/>
    <lineage>
        <taxon>Bacteria</taxon>
        <taxon>Pseudomonadati</taxon>
        <taxon>Bacteroidota</taxon>
        <taxon>Sphingobacteriia</taxon>
        <taxon>Sphingobacteriales</taxon>
        <taxon>Sphingobacteriaceae</taxon>
        <taxon>Mucilaginibacter</taxon>
    </lineage>
</organism>
<reference evidence="2 3" key="1">
    <citation type="submission" date="2018-04" db="EMBL/GenBank/DDBJ databases">
        <title>Genomic Encyclopedia of Archaeal and Bacterial Type Strains, Phase II (KMG-II): from individual species to whole genera.</title>
        <authorList>
            <person name="Goeker M."/>
        </authorList>
    </citation>
    <scope>NUCLEOTIDE SEQUENCE [LARGE SCALE GENOMIC DNA]</scope>
    <source>
        <strain evidence="2 3">DSM 26809</strain>
    </source>
</reference>
<proteinExistence type="predicted"/>
<evidence type="ECO:0000313" key="3">
    <source>
        <dbReference type="Proteomes" id="UP000244168"/>
    </source>
</evidence>
<evidence type="ECO:0000313" key="2">
    <source>
        <dbReference type="EMBL" id="PTQ94042.1"/>
    </source>
</evidence>
<keyword evidence="1" id="KW-0472">Membrane</keyword>
<dbReference type="EMBL" id="QAOQ01000007">
    <property type="protein sequence ID" value="PTQ94042.1"/>
    <property type="molecule type" value="Genomic_DNA"/>
</dbReference>
<keyword evidence="3" id="KW-1185">Reference proteome</keyword>
<keyword evidence="1" id="KW-0812">Transmembrane</keyword>
<gene>
    <name evidence="2" type="ORF">C8P68_107105</name>
</gene>
<dbReference type="AlphaFoldDB" id="A0A2T5J668"/>
<dbReference type="Proteomes" id="UP000244168">
    <property type="component" value="Unassembled WGS sequence"/>
</dbReference>
<comment type="caution">
    <text evidence="2">The sequence shown here is derived from an EMBL/GenBank/DDBJ whole genome shotgun (WGS) entry which is preliminary data.</text>
</comment>
<accession>A0A2T5J668</accession>
<evidence type="ECO:0000256" key="1">
    <source>
        <dbReference type="SAM" id="Phobius"/>
    </source>
</evidence>
<name>A0A2T5J668_9SPHI</name>
<sequence length="89" mass="10508">MNTLLTAFTERFLQRPLISEAILDFLLFFSVLTALYFSCRLIIARQHILQRIVHRNHRMHVVSYEKTPVKAATEKHFLILRSVTLKIVK</sequence>